<feature type="chain" id="PRO_5018187355" evidence="1">
    <location>
        <begin position="19"/>
        <end position="215"/>
    </location>
</feature>
<evidence type="ECO:0000256" key="1">
    <source>
        <dbReference type="SAM" id="SignalP"/>
    </source>
</evidence>
<dbReference type="OrthoDB" id="320761at2"/>
<keyword evidence="3" id="KW-1185">Reference proteome</keyword>
<evidence type="ECO:0000313" key="2">
    <source>
        <dbReference type="EMBL" id="RQP25578.1"/>
    </source>
</evidence>
<name>A0A3N7HTD7_9BURK</name>
<proteinExistence type="predicted"/>
<comment type="caution">
    <text evidence="2">The sequence shown here is derived from an EMBL/GenBank/DDBJ whole genome shotgun (WGS) entry which is preliminary data.</text>
</comment>
<dbReference type="EMBL" id="QUSW01000001">
    <property type="protein sequence ID" value="RQP25578.1"/>
    <property type="molecule type" value="Genomic_DNA"/>
</dbReference>
<dbReference type="AlphaFoldDB" id="A0A3N7HTD7"/>
<reference evidence="2 3" key="1">
    <citation type="submission" date="2018-08" db="EMBL/GenBank/DDBJ databases">
        <authorList>
            <person name="Khan S.A."/>
            <person name="Jeon C.O."/>
            <person name="Chun B.H."/>
            <person name="Jeong S.E."/>
        </authorList>
    </citation>
    <scope>NUCLEOTIDE SEQUENCE [LARGE SCALE GENOMIC DNA]</scope>
    <source>
        <strain evidence="2 3">S-16</strain>
    </source>
</reference>
<organism evidence="2 3">
    <name type="scientific">Piscinibacter terrae</name>
    <dbReference type="NCBI Taxonomy" id="2496871"/>
    <lineage>
        <taxon>Bacteria</taxon>
        <taxon>Pseudomonadati</taxon>
        <taxon>Pseudomonadota</taxon>
        <taxon>Betaproteobacteria</taxon>
        <taxon>Burkholderiales</taxon>
        <taxon>Sphaerotilaceae</taxon>
        <taxon>Piscinibacter</taxon>
    </lineage>
</organism>
<dbReference type="Gene3D" id="3.90.1720.10">
    <property type="entry name" value="endopeptidase domain like (from Nostoc punctiforme)"/>
    <property type="match status" value="1"/>
</dbReference>
<feature type="signal peptide" evidence="1">
    <location>
        <begin position="1"/>
        <end position="18"/>
    </location>
</feature>
<dbReference type="Proteomes" id="UP000267464">
    <property type="component" value="Unassembled WGS sequence"/>
</dbReference>
<dbReference type="InterPro" id="IPR009558">
    <property type="entry name" value="DUF1175"/>
</dbReference>
<accession>A0A3N7HTD7</accession>
<dbReference type="RefSeq" id="WP_124538232.1">
    <property type="nucleotide sequence ID" value="NZ_QUSW01000001.1"/>
</dbReference>
<gene>
    <name evidence="2" type="ORF">DZC73_00410</name>
</gene>
<reference evidence="2 3" key="2">
    <citation type="submission" date="2018-12" db="EMBL/GenBank/DDBJ databases">
        <title>Rhizobacter gummiphilus sp. nov., a rubber-degrading bacterium isolated from the soil of a botanical garden in Japan.</title>
        <authorList>
            <person name="Shunsuke S.S."/>
        </authorList>
    </citation>
    <scope>NUCLEOTIDE SEQUENCE [LARGE SCALE GENOMIC DNA]</scope>
    <source>
        <strain evidence="2 3">S-16</strain>
    </source>
</reference>
<keyword evidence="1" id="KW-0732">Signal</keyword>
<protein>
    <submittedName>
        <fullName evidence="2">DUF1175 family protein</fullName>
    </submittedName>
</protein>
<sequence>MKRRLLIAGLAASPLAFAATTETTRDAVATLDREQTQHFRDWFTLLIHAQIERGPTPRWTHRDCAGLVRFAVGETLREHDLDWKRANGMLGTRVPPDIPPQQTQTLRNAWRRVDGTRNAYVGALELVQENTRFVGKQLTQAQPGDLLFFDLGDEQHLMVWMGRYIAYHTGRSDAKDNGLRALRASQLLEWKDTRWRPSADNPNFSGVYRLAFLAR</sequence>
<evidence type="ECO:0000313" key="3">
    <source>
        <dbReference type="Proteomes" id="UP000267464"/>
    </source>
</evidence>
<dbReference type="Pfam" id="PF06672">
    <property type="entry name" value="DUF1175"/>
    <property type="match status" value="1"/>
</dbReference>